<dbReference type="InterPro" id="IPR050248">
    <property type="entry name" value="Polysacc_deacetylase_ArnD"/>
</dbReference>
<keyword evidence="5" id="KW-1185">Reference proteome</keyword>
<proteinExistence type="predicted"/>
<dbReference type="PROSITE" id="PS51677">
    <property type="entry name" value="NODB"/>
    <property type="match status" value="1"/>
</dbReference>
<organism evidence="4 5">
    <name type="scientific">Corynebacterium canis</name>
    <dbReference type="NCBI Taxonomy" id="679663"/>
    <lineage>
        <taxon>Bacteria</taxon>
        <taxon>Bacillati</taxon>
        <taxon>Actinomycetota</taxon>
        <taxon>Actinomycetes</taxon>
        <taxon>Mycobacteriales</taxon>
        <taxon>Corynebacteriaceae</taxon>
        <taxon>Corynebacterium</taxon>
    </lineage>
</organism>
<evidence type="ECO:0000313" key="5">
    <source>
        <dbReference type="Proteomes" id="UP000320791"/>
    </source>
</evidence>
<evidence type="ECO:0000256" key="2">
    <source>
        <dbReference type="ARBA" id="ARBA00022801"/>
    </source>
</evidence>
<keyword evidence="1" id="KW-0479">Metal-binding</keyword>
<protein>
    <submittedName>
        <fullName evidence="4">Polysaccharide deacetylase family protein</fullName>
    </submittedName>
</protein>
<dbReference type="Gene3D" id="3.20.20.370">
    <property type="entry name" value="Glycoside hydrolase/deacetylase"/>
    <property type="match status" value="1"/>
</dbReference>
<name>A0A5C5UM31_9CORY</name>
<dbReference type="CDD" id="cd10917">
    <property type="entry name" value="CE4_NodB_like_6s_7s"/>
    <property type="match status" value="1"/>
</dbReference>
<dbReference type="Pfam" id="PF01522">
    <property type="entry name" value="Polysacc_deac_1"/>
    <property type="match status" value="1"/>
</dbReference>
<dbReference type="GO" id="GO:0005975">
    <property type="term" value="P:carbohydrate metabolic process"/>
    <property type="evidence" value="ECO:0007669"/>
    <property type="project" value="InterPro"/>
</dbReference>
<dbReference type="OrthoDB" id="9763050at2"/>
<comment type="caution">
    <text evidence="4">The sequence shown here is derived from an EMBL/GenBank/DDBJ whole genome shotgun (WGS) entry which is preliminary data.</text>
</comment>
<sequence length="467" mass="51260">MSKRQITTIASVVLLLVIAVIGVATYISSRSGGANSADNYKFVDSRYEGISSKIDTRETKKEKVAIEYPISGNSTIDETVAHAIDSEYESFHALVEEGSAADEVPSFTAGYQITTNTEHYLSIAVNVSHDSLGAESTASSFFWTFDKRTGHALKLRELFDDPDLGVAEVVELSRAEARKILDKQEKQPGNVADFLDQEQFEYFMVDHGALFFPLHKGAVLPSSYGDLDIRIEVDELRDLVKEEVSRELFGFQQTIKAAPTEPAVSRSCAGERCIAITFDDGPGDYTRKLLGILGTHDVKATFFVVGEQVHNNKALTKRIVKAGHQIGNHTWNHPDLTTQTPEAIHKQLADTNAVIREATGVDPHLMRPPYGALNPTAIREIRSTGMASILWNIDTKDWADLDSTIVCNRAVVSAKPGSIILMHDVHKTTVDAVPCVIGELSKLGYRFVTIDELLGETTPGTLYFSAS</sequence>
<keyword evidence="2" id="KW-0378">Hydrolase</keyword>
<dbReference type="RefSeq" id="WP_146324087.1">
    <property type="nucleotide sequence ID" value="NZ_BAABLR010000024.1"/>
</dbReference>
<dbReference type="PANTHER" id="PTHR10587:SF133">
    <property type="entry name" value="CHITIN DEACETYLASE 1-RELATED"/>
    <property type="match status" value="1"/>
</dbReference>
<dbReference type="PANTHER" id="PTHR10587">
    <property type="entry name" value="GLYCOSYL TRANSFERASE-RELATED"/>
    <property type="match status" value="1"/>
</dbReference>
<evidence type="ECO:0000256" key="1">
    <source>
        <dbReference type="ARBA" id="ARBA00022723"/>
    </source>
</evidence>
<dbReference type="GO" id="GO:0016810">
    <property type="term" value="F:hydrolase activity, acting on carbon-nitrogen (but not peptide) bonds"/>
    <property type="evidence" value="ECO:0007669"/>
    <property type="project" value="InterPro"/>
</dbReference>
<accession>A0A5C5UM31</accession>
<dbReference type="InterPro" id="IPR011330">
    <property type="entry name" value="Glyco_hydro/deAcase_b/a-brl"/>
</dbReference>
<evidence type="ECO:0000313" key="4">
    <source>
        <dbReference type="EMBL" id="TWT26643.1"/>
    </source>
</evidence>
<dbReference type="SUPFAM" id="SSF88713">
    <property type="entry name" value="Glycoside hydrolase/deacetylase"/>
    <property type="match status" value="1"/>
</dbReference>
<gene>
    <name evidence="4" type="ORF">FRX94_05295</name>
</gene>
<dbReference type="GO" id="GO:0016020">
    <property type="term" value="C:membrane"/>
    <property type="evidence" value="ECO:0007669"/>
    <property type="project" value="TreeGrafter"/>
</dbReference>
<dbReference type="EMBL" id="VOHM01000008">
    <property type="protein sequence ID" value="TWT26643.1"/>
    <property type="molecule type" value="Genomic_DNA"/>
</dbReference>
<dbReference type="InterPro" id="IPR002509">
    <property type="entry name" value="NODB_dom"/>
</dbReference>
<dbReference type="Proteomes" id="UP000320791">
    <property type="component" value="Unassembled WGS sequence"/>
</dbReference>
<evidence type="ECO:0000259" key="3">
    <source>
        <dbReference type="PROSITE" id="PS51677"/>
    </source>
</evidence>
<dbReference type="GO" id="GO:0046872">
    <property type="term" value="F:metal ion binding"/>
    <property type="evidence" value="ECO:0007669"/>
    <property type="project" value="UniProtKB-KW"/>
</dbReference>
<dbReference type="AlphaFoldDB" id="A0A5C5UM31"/>
<reference evidence="4 5" key="1">
    <citation type="submission" date="2019-08" db="EMBL/GenBank/DDBJ databases">
        <authorList>
            <person name="Lei W."/>
        </authorList>
    </citation>
    <scope>NUCLEOTIDE SEQUENCE [LARGE SCALE GENOMIC DNA]</scope>
    <source>
        <strain evidence="4 5">CCUG 58627</strain>
    </source>
</reference>
<feature type="domain" description="NodB homology" evidence="3">
    <location>
        <begin position="272"/>
        <end position="448"/>
    </location>
</feature>